<feature type="region of interest" description="Disordered" evidence="1">
    <location>
        <begin position="1"/>
        <end position="115"/>
    </location>
</feature>
<keyword evidence="3" id="KW-1185">Reference proteome</keyword>
<feature type="compositionally biased region" description="Basic and acidic residues" evidence="1">
    <location>
        <begin position="18"/>
        <end position="33"/>
    </location>
</feature>
<accession>A0A4Z2H174</accession>
<dbReference type="EMBL" id="SRLO01000375">
    <property type="protein sequence ID" value="TNN58584.1"/>
    <property type="molecule type" value="Genomic_DNA"/>
</dbReference>
<comment type="caution">
    <text evidence="2">The sequence shown here is derived from an EMBL/GenBank/DDBJ whole genome shotgun (WGS) entry which is preliminary data.</text>
</comment>
<name>A0A4Z2H174_9TELE</name>
<reference evidence="2 3" key="1">
    <citation type="submission" date="2019-03" db="EMBL/GenBank/DDBJ databases">
        <title>First draft genome of Liparis tanakae, snailfish: a comprehensive survey of snailfish specific genes.</title>
        <authorList>
            <person name="Kim W."/>
            <person name="Song I."/>
            <person name="Jeong J.-H."/>
            <person name="Kim D."/>
            <person name="Kim S."/>
            <person name="Ryu S."/>
            <person name="Song J.Y."/>
            <person name="Lee S.K."/>
        </authorList>
    </citation>
    <scope>NUCLEOTIDE SEQUENCE [LARGE SCALE GENOMIC DNA]</scope>
    <source>
        <tissue evidence="2">Muscle</tissue>
    </source>
</reference>
<dbReference type="Proteomes" id="UP000314294">
    <property type="component" value="Unassembled WGS sequence"/>
</dbReference>
<dbReference type="AlphaFoldDB" id="A0A4Z2H174"/>
<proteinExistence type="predicted"/>
<evidence type="ECO:0000313" key="2">
    <source>
        <dbReference type="EMBL" id="TNN58584.1"/>
    </source>
</evidence>
<organism evidence="2 3">
    <name type="scientific">Liparis tanakae</name>
    <name type="common">Tanaka's snailfish</name>
    <dbReference type="NCBI Taxonomy" id="230148"/>
    <lineage>
        <taxon>Eukaryota</taxon>
        <taxon>Metazoa</taxon>
        <taxon>Chordata</taxon>
        <taxon>Craniata</taxon>
        <taxon>Vertebrata</taxon>
        <taxon>Euteleostomi</taxon>
        <taxon>Actinopterygii</taxon>
        <taxon>Neopterygii</taxon>
        <taxon>Teleostei</taxon>
        <taxon>Neoteleostei</taxon>
        <taxon>Acanthomorphata</taxon>
        <taxon>Eupercaria</taxon>
        <taxon>Perciformes</taxon>
        <taxon>Cottioidei</taxon>
        <taxon>Cottales</taxon>
        <taxon>Liparidae</taxon>
        <taxon>Liparis</taxon>
    </lineage>
</organism>
<evidence type="ECO:0000313" key="3">
    <source>
        <dbReference type="Proteomes" id="UP000314294"/>
    </source>
</evidence>
<protein>
    <submittedName>
        <fullName evidence="2">Uncharacterized protein</fullName>
    </submittedName>
</protein>
<sequence>MNERLSGPSCRRGPLGPPHREHDALGVKRDPDARTVYAAEGRAGSGRTPSDLRADKRRARRRPEAAPPVVRHGTPGDAELQGHPRRGLGCSRGTPKIEDEEQQEGEMQILEIGVA</sequence>
<evidence type="ECO:0000256" key="1">
    <source>
        <dbReference type="SAM" id="MobiDB-lite"/>
    </source>
</evidence>
<gene>
    <name evidence="2" type="ORF">EYF80_031204</name>
</gene>